<comment type="subcellular location">
    <subcellularLocation>
        <location evidence="1 8">Cell membrane</location>
        <topology evidence="1 8">Lipid-anchor</topology>
        <topology evidence="1 8">GPI-anchor</topology>
    </subcellularLocation>
</comment>
<dbReference type="Gene3D" id="1.20.58.1040">
    <property type="match status" value="1"/>
</dbReference>
<feature type="signal peptide" evidence="8">
    <location>
        <begin position="1"/>
        <end position="17"/>
    </location>
</feature>
<evidence type="ECO:0000259" key="10">
    <source>
        <dbReference type="SMART" id="SM00768"/>
    </source>
</evidence>
<dbReference type="SUPFAM" id="SSF51445">
    <property type="entry name" value="(Trans)glycosidases"/>
    <property type="match status" value="1"/>
</dbReference>
<keyword evidence="5" id="KW-0325">Glycoprotein</keyword>
<evidence type="ECO:0000256" key="3">
    <source>
        <dbReference type="ARBA" id="ARBA00022729"/>
    </source>
</evidence>
<dbReference type="GO" id="GO:0031505">
    <property type="term" value="P:fungal-type cell wall organization"/>
    <property type="evidence" value="ECO:0007669"/>
    <property type="project" value="TreeGrafter"/>
</dbReference>
<dbReference type="GO" id="GO:0005886">
    <property type="term" value="C:plasma membrane"/>
    <property type="evidence" value="ECO:0007669"/>
    <property type="project" value="UniProtKB-SubCell"/>
</dbReference>
<keyword evidence="4" id="KW-1015">Disulfide bond</keyword>
<dbReference type="GO" id="GO:0071970">
    <property type="term" value="P:fungal-type cell wall (1-&gt;3)-beta-D-glucan biosynthetic process"/>
    <property type="evidence" value="ECO:0007669"/>
    <property type="project" value="TreeGrafter"/>
</dbReference>
<keyword evidence="8" id="KW-0336">GPI-anchor</keyword>
<evidence type="ECO:0000256" key="6">
    <source>
        <dbReference type="ARBA" id="ARBA00023288"/>
    </source>
</evidence>
<evidence type="ECO:0000256" key="5">
    <source>
        <dbReference type="ARBA" id="ARBA00023180"/>
    </source>
</evidence>
<sequence>MKLSLLSMASLIGAAMAVSIDPIVIKGTKFYYSSNQTQFFLRGVAYQYSQTVDPLADVTTCERDIPYMQELRTNVIRTYYINPDADHSGCMKLLQEAGIYVISDLSSTSEAINRDDPEWNVALYDRYTSVIDELAQYNNTIGFFAGNEIANSVATTDGMAYAKAAVRDMKKYIKNQGYRAMGVGYATADVSAIRTDLANYLDCEAEDEIVDFYGYNIYSWCGDSTYAESGYKARTEEFANYTVPVFFAEYGCNSVSPRTFTEVEALYGDNMTPVWSGGIVYMYFQNSNDYGLVSVVDSTSVSTMTDFKYYSSQINSADPSSTSKSAYTPTNTVLQSCPTEDSSAWEAKASPLPPAADESLCTCVYDASACVPDSSLSAAKLGKLLGVVCGYTDCSGLDSNGTTGKYGAYSMCGAKDQLAFALNKYYSEQDESATACSFDGSASTKATTAATGTCSSQMKEAGTAGTGTVTTEATATADSSSSSSTSSSSSAGAPASIHQSVAFGSLQVGAYAAIALLTGMGMILL</sequence>
<keyword evidence="12" id="KW-1185">Reference proteome</keyword>
<organism evidence="11 12">
    <name type="scientific">Penicillium frequentans</name>
    <dbReference type="NCBI Taxonomy" id="3151616"/>
    <lineage>
        <taxon>Eukaryota</taxon>
        <taxon>Fungi</taxon>
        <taxon>Dikarya</taxon>
        <taxon>Ascomycota</taxon>
        <taxon>Pezizomycotina</taxon>
        <taxon>Eurotiomycetes</taxon>
        <taxon>Eurotiomycetidae</taxon>
        <taxon>Eurotiales</taxon>
        <taxon>Aspergillaceae</taxon>
        <taxon>Penicillium</taxon>
    </lineage>
</organism>
<dbReference type="PANTHER" id="PTHR31468:SF9">
    <property type="entry name" value="1,3-BETA-GLUCANOSYLTRANSFERASE"/>
    <property type="match status" value="1"/>
</dbReference>
<feature type="chain" id="PRO_5041779012" description="1,3-beta-glucanosyltransferase" evidence="8">
    <location>
        <begin position="18"/>
        <end position="525"/>
    </location>
</feature>
<dbReference type="InterPro" id="IPR017853">
    <property type="entry name" value="GH"/>
</dbReference>
<keyword evidence="3 8" id="KW-0732">Signal</keyword>
<dbReference type="Pfam" id="PF07983">
    <property type="entry name" value="X8"/>
    <property type="match status" value="1"/>
</dbReference>
<dbReference type="Gene3D" id="3.20.20.80">
    <property type="entry name" value="Glycosidases"/>
    <property type="match status" value="1"/>
</dbReference>
<feature type="region of interest" description="Disordered" evidence="9">
    <location>
        <begin position="458"/>
        <end position="491"/>
    </location>
</feature>
<evidence type="ECO:0000313" key="12">
    <source>
        <dbReference type="Proteomes" id="UP001220324"/>
    </source>
</evidence>
<dbReference type="GO" id="GO:0042124">
    <property type="term" value="F:1,3-beta-glucanosyltransferase activity"/>
    <property type="evidence" value="ECO:0007669"/>
    <property type="project" value="TreeGrafter"/>
</dbReference>
<evidence type="ECO:0000256" key="2">
    <source>
        <dbReference type="ARBA" id="ARBA00007528"/>
    </source>
</evidence>
<dbReference type="InterPro" id="IPR004886">
    <property type="entry name" value="Glucanosyltransferase"/>
</dbReference>
<keyword evidence="8" id="KW-0472">Membrane</keyword>
<dbReference type="PANTHER" id="PTHR31468">
    <property type="entry name" value="1,3-BETA-GLUCANOSYLTRANSFERASE GAS1"/>
    <property type="match status" value="1"/>
</dbReference>
<dbReference type="Pfam" id="PF03198">
    <property type="entry name" value="Glyco_hydro_72"/>
    <property type="match status" value="1"/>
</dbReference>
<feature type="domain" description="X8" evidence="10">
    <location>
        <begin position="368"/>
        <end position="456"/>
    </location>
</feature>
<evidence type="ECO:0000256" key="1">
    <source>
        <dbReference type="ARBA" id="ARBA00004609"/>
    </source>
</evidence>
<proteinExistence type="inferred from homology"/>
<evidence type="ECO:0000256" key="8">
    <source>
        <dbReference type="RuleBase" id="RU361209"/>
    </source>
</evidence>
<dbReference type="InterPro" id="IPR012946">
    <property type="entry name" value="X8"/>
</dbReference>
<name>A0AAD6GCB4_9EURO</name>
<keyword evidence="8" id="KW-0808">Transferase</keyword>
<comment type="caution">
    <text evidence="11">The sequence shown here is derived from an EMBL/GenBank/DDBJ whole genome shotgun (WGS) entry which is preliminary data.</text>
</comment>
<accession>A0AAD6GCB4</accession>
<dbReference type="SMART" id="SM00768">
    <property type="entry name" value="X8"/>
    <property type="match status" value="1"/>
</dbReference>
<dbReference type="EC" id="2.4.1.-" evidence="8"/>
<protein>
    <recommendedName>
        <fullName evidence="8">1,3-beta-glucanosyltransferase</fullName>
        <ecNumber evidence="8">2.4.1.-</ecNumber>
    </recommendedName>
</protein>
<evidence type="ECO:0000313" key="11">
    <source>
        <dbReference type="EMBL" id="KAJ5533720.1"/>
    </source>
</evidence>
<dbReference type="AlphaFoldDB" id="A0AAD6GCB4"/>
<keyword evidence="6 8" id="KW-0449">Lipoprotein</keyword>
<evidence type="ECO:0000256" key="4">
    <source>
        <dbReference type="ARBA" id="ARBA00023157"/>
    </source>
</evidence>
<dbReference type="GO" id="GO:0098552">
    <property type="term" value="C:side of membrane"/>
    <property type="evidence" value="ECO:0007669"/>
    <property type="project" value="UniProtKB-KW"/>
</dbReference>
<dbReference type="EMBL" id="JAQIZZ010000007">
    <property type="protein sequence ID" value="KAJ5533720.1"/>
    <property type="molecule type" value="Genomic_DNA"/>
</dbReference>
<evidence type="ECO:0000256" key="9">
    <source>
        <dbReference type="SAM" id="MobiDB-lite"/>
    </source>
</evidence>
<comment type="similarity">
    <text evidence="2 8">Belongs to the glycosyl hydrolase 72 family.</text>
</comment>
<evidence type="ECO:0000256" key="7">
    <source>
        <dbReference type="ARBA" id="ARBA00025026"/>
    </source>
</evidence>
<reference evidence="11 12" key="1">
    <citation type="journal article" date="2023" name="IMA Fungus">
        <title>Comparative genomic study of the Penicillium genus elucidates a diverse pangenome and 15 lateral gene transfer events.</title>
        <authorList>
            <person name="Petersen C."/>
            <person name="Sorensen T."/>
            <person name="Nielsen M.R."/>
            <person name="Sondergaard T.E."/>
            <person name="Sorensen J.L."/>
            <person name="Fitzpatrick D.A."/>
            <person name="Frisvad J.C."/>
            <person name="Nielsen K.L."/>
        </authorList>
    </citation>
    <scope>NUCLEOTIDE SEQUENCE [LARGE SCALE GENOMIC DNA]</scope>
    <source>
        <strain evidence="11 12">IBT 35679</strain>
    </source>
</reference>
<dbReference type="FunFam" id="3.20.20.80:FF:000038">
    <property type="entry name" value="1,3-beta-glucanosyltransferase"/>
    <property type="match status" value="1"/>
</dbReference>
<comment type="function">
    <text evidence="7">Splits internally a 1,3-beta-glucan molecule and transfers the newly generated reducing end (the donor) to the non-reducing end of another 1,3-beta-glucan molecule (the acceptor) forming a 1,3-beta linkage, resulting in the elongation of 1,3-beta-glucan chains in the cell wall. Involved in cell wall morphogenesis.</text>
</comment>
<gene>
    <name evidence="11" type="ORF">N7494_010272</name>
</gene>
<dbReference type="Proteomes" id="UP001220324">
    <property type="component" value="Unassembled WGS sequence"/>
</dbReference>